<feature type="transmembrane region" description="Helical" evidence="7">
    <location>
        <begin position="95"/>
        <end position="116"/>
    </location>
</feature>
<feature type="transmembrane region" description="Helical" evidence="7">
    <location>
        <begin position="49"/>
        <end position="75"/>
    </location>
</feature>
<keyword evidence="10" id="KW-1185">Reference proteome</keyword>
<evidence type="ECO:0000313" key="9">
    <source>
        <dbReference type="EnsemblMetazoa" id="CLYHEMP023926.1"/>
    </source>
</evidence>
<keyword evidence="3 7" id="KW-1133">Transmembrane helix</keyword>
<sequence>MGCGADYGGSGGKGGFFMAMNIMAWLFVIIWFVCYLLSLCNQITISNKMLIYGIIHVVWAFLLLIAGAVIADAAAALKKICDAFGIQCTVAKLEAAAAFGIITSFIFLGDGILHIYQHKKPKTTSSISATENGDAVKPSPPPNQTSNSEEIKS</sequence>
<evidence type="ECO:0000256" key="2">
    <source>
        <dbReference type="ARBA" id="ARBA00022692"/>
    </source>
</evidence>
<comment type="subcellular location">
    <subcellularLocation>
        <location evidence="1">Membrane</location>
        <topology evidence="1">Multi-pass membrane protein</topology>
    </subcellularLocation>
</comment>
<dbReference type="InterPro" id="IPR008253">
    <property type="entry name" value="Marvel"/>
</dbReference>
<keyword evidence="2 5" id="KW-0812">Transmembrane</keyword>
<evidence type="ECO:0000256" key="5">
    <source>
        <dbReference type="PROSITE-ProRule" id="PRU00581"/>
    </source>
</evidence>
<evidence type="ECO:0000256" key="1">
    <source>
        <dbReference type="ARBA" id="ARBA00004141"/>
    </source>
</evidence>
<feature type="region of interest" description="Disordered" evidence="6">
    <location>
        <begin position="124"/>
        <end position="153"/>
    </location>
</feature>
<evidence type="ECO:0000256" key="4">
    <source>
        <dbReference type="ARBA" id="ARBA00023136"/>
    </source>
</evidence>
<feature type="transmembrane region" description="Helical" evidence="7">
    <location>
        <begin position="16"/>
        <end position="37"/>
    </location>
</feature>
<organism evidence="9 10">
    <name type="scientific">Clytia hemisphaerica</name>
    <dbReference type="NCBI Taxonomy" id="252671"/>
    <lineage>
        <taxon>Eukaryota</taxon>
        <taxon>Metazoa</taxon>
        <taxon>Cnidaria</taxon>
        <taxon>Hydrozoa</taxon>
        <taxon>Hydroidolina</taxon>
        <taxon>Leptothecata</taxon>
        <taxon>Obeliida</taxon>
        <taxon>Clytiidae</taxon>
        <taxon>Clytia</taxon>
    </lineage>
</organism>
<reference evidence="9" key="1">
    <citation type="submission" date="2021-01" db="UniProtKB">
        <authorList>
            <consortium name="EnsemblMetazoa"/>
        </authorList>
    </citation>
    <scope>IDENTIFICATION</scope>
</reference>
<evidence type="ECO:0000256" key="7">
    <source>
        <dbReference type="SAM" id="Phobius"/>
    </source>
</evidence>
<feature type="domain" description="MARVEL" evidence="8">
    <location>
        <begin position="1"/>
        <end position="119"/>
    </location>
</feature>
<evidence type="ECO:0000313" key="10">
    <source>
        <dbReference type="Proteomes" id="UP000594262"/>
    </source>
</evidence>
<evidence type="ECO:0000256" key="6">
    <source>
        <dbReference type="SAM" id="MobiDB-lite"/>
    </source>
</evidence>
<proteinExistence type="predicted"/>
<evidence type="ECO:0000256" key="3">
    <source>
        <dbReference type="ARBA" id="ARBA00022989"/>
    </source>
</evidence>
<dbReference type="RefSeq" id="XP_066936016.1">
    <property type="nucleotide sequence ID" value="XM_067079915.1"/>
</dbReference>
<dbReference type="EnsemblMetazoa" id="CLYHEMT023926.1">
    <property type="protein sequence ID" value="CLYHEMP023926.1"/>
    <property type="gene ID" value="CLYHEMG023926"/>
</dbReference>
<dbReference type="PROSITE" id="PS51225">
    <property type="entry name" value="MARVEL"/>
    <property type="match status" value="1"/>
</dbReference>
<feature type="compositionally biased region" description="Polar residues" evidence="6">
    <location>
        <begin position="144"/>
        <end position="153"/>
    </location>
</feature>
<keyword evidence="4 5" id="KW-0472">Membrane</keyword>
<dbReference type="Proteomes" id="UP000594262">
    <property type="component" value="Unplaced"/>
</dbReference>
<dbReference type="GO" id="GO:0016020">
    <property type="term" value="C:membrane"/>
    <property type="evidence" value="ECO:0007669"/>
    <property type="project" value="UniProtKB-SubCell"/>
</dbReference>
<protein>
    <recommendedName>
        <fullName evidence="8">MARVEL domain-containing protein</fullName>
    </recommendedName>
</protein>
<dbReference type="GeneID" id="136823745"/>
<name>A0A7M5XJI3_9CNID</name>
<accession>A0A7M5XJI3</accession>
<evidence type="ECO:0000259" key="8">
    <source>
        <dbReference type="PROSITE" id="PS51225"/>
    </source>
</evidence>
<dbReference type="AlphaFoldDB" id="A0A7M5XJI3"/>
<dbReference type="Pfam" id="PF01284">
    <property type="entry name" value="MARVEL"/>
    <property type="match status" value="1"/>
</dbReference>